<organism evidence="9 10">
    <name type="scientific">Absicoccus porci</name>
    <dbReference type="NCBI Taxonomy" id="2486576"/>
    <lineage>
        <taxon>Bacteria</taxon>
        <taxon>Bacillati</taxon>
        <taxon>Bacillota</taxon>
        <taxon>Erysipelotrichia</taxon>
        <taxon>Erysipelotrichales</taxon>
        <taxon>Erysipelotrichaceae</taxon>
        <taxon>Absicoccus</taxon>
    </lineage>
</organism>
<evidence type="ECO:0000259" key="6">
    <source>
        <dbReference type="PROSITE" id="PS51094"/>
    </source>
</evidence>
<dbReference type="GO" id="GO:0008982">
    <property type="term" value="F:protein-N(PI)-phosphohistidine-sugar phosphotransferase activity"/>
    <property type="evidence" value="ECO:0007669"/>
    <property type="project" value="InterPro"/>
</dbReference>
<reference evidence="9 10" key="1">
    <citation type="submission" date="2018-11" db="EMBL/GenBank/DDBJ databases">
        <title>Clostridium sp. nov., a member of the family Erysipelotrichaceae isolated from pig faeces.</title>
        <authorList>
            <person name="Chang Y.-H."/>
        </authorList>
    </citation>
    <scope>NUCLEOTIDE SEQUENCE [LARGE SCALE GENOMIC DNA]</scope>
    <source>
        <strain evidence="9 10">YH-panp20</strain>
    </source>
</reference>
<dbReference type="InterPro" id="IPR007737">
    <property type="entry name" value="Mga_HTH"/>
</dbReference>
<feature type="domain" description="PTS EIIB type-2" evidence="7">
    <location>
        <begin position="404"/>
        <end position="492"/>
    </location>
</feature>
<evidence type="ECO:0000256" key="1">
    <source>
        <dbReference type="ARBA" id="ARBA00022679"/>
    </source>
</evidence>
<dbReference type="PROSITE" id="PS51099">
    <property type="entry name" value="PTS_EIIB_TYPE_2"/>
    <property type="match status" value="1"/>
</dbReference>
<dbReference type="InterPro" id="IPR011608">
    <property type="entry name" value="PRD"/>
</dbReference>
<dbReference type="InterPro" id="IPR036634">
    <property type="entry name" value="PRD_sf"/>
</dbReference>
<dbReference type="Gene3D" id="3.40.50.2300">
    <property type="match status" value="1"/>
</dbReference>
<name>A0A3N0I255_9FIRM</name>
<accession>A0A3N0I255</accession>
<keyword evidence="10" id="KW-1185">Reference proteome</keyword>
<proteinExistence type="predicted"/>
<dbReference type="InterPro" id="IPR002178">
    <property type="entry name" value="PTS_EIIA_type-2_dom"/>
</dbReference>
<dbReference type="CDD" id="cd00211">
    <property type="entry name" value="PTS_IIA_fru"/>
    <property type="match status" value="1"/>
</dbReference>
<dbReference type="InterPro" id="IPR050661">
    <property type="entry name" value="BglG_antiterminators"/>
</dbReference>
<evidence type="ECO:0000259" key="7">
    <source>
        <dbReference type="PROSITE" id="PS51099"/>
    </source>
</evidence>
<evidence type="ECO:0000313" key="9">
    <source>
        <dbReference type="EMBL" id="RNM30422.1"/>
    </source>
</evidence>
<dbReference type="InterPro" id="IPR036095">
    <property type="entry name" value="PTS_EIIB-like_sf"/>
</dbReference>
<dbReference type="GO" id="GO:0009401">
    <property type="term" value="P:phosphoenolpyruvate-dependent sugar phosphotransferase system"/>
    <property type="evidence" value="ECO:0007669"/>
    <property type="project" value="InterPro"/>
</dbReference>
<dbReference type="Proteomes" id="UP000276568">
    <property type="component" value="Unassembled WGS sequence"/>
</dbReference>
<keyword evidence="5" id="KW-0804">Transcription</keyword>
<keyword evidence="2" id="KW-0677">Repeat</keyword>
<evidence type="ECO:0000256" key="4">
    <source>
        <dbReference type="ARBA" id="ARBA00023159"/>
    </source>
</evidence>
<dbReference type="EMBL" id="RJQC01000002">
    <property type="protein sequence ID" value="RNM30422.1"/>
    <property type="molecule type" value="Genomic_DNA"/>
</dbReference>
<dbReference type="Gene3D" id="1.10.1790.10">
    <property type="entry name" value="PRD domain"/>
    <property type="match status" value="1"/>
</dbReference>
<evidence type="ECO:0000259" key="8">
    <source>
        <dbReference type="PROSITE" id="PS51372"/>
    </source>
</evidence>
<evidence type="ECO:0000256" key="2">
    <source>
        <dbReference type="ARBA" id="ARBA00022737"/>
    </source>
</evidence>
<evidence type="ECO:0000256" key="3">
    <source>
        <dbReference type="ARBA" id="ARBA00023015"/>
    </source>
</evidence>
<dbReference type="SUPFAM" id="SSF55804">
    <property type="entry name" value="Phoshotransferase/anion transport protein"/>
    <property type="match status" value="1"/>
</dbReference>
<keyword evidence="4" id="KW-0010">Activator</keyword>
<dbReference type="AlphaFoldDB" id="A0A3N0I255"/>
<keyword evidence="3" id="KW-0805">Transcription regulation</keyword>
<dbReference type="SUPFAM" id="SSF63520">
    <property type="entry name" value="PTS-regulatory domain, PRD"/>
    <property type="match status" value="2"/>
</dbReference>
<dbReference type="Pfam" id="PF00874">
    <property type="entry name" value="PRD"/>
    <property type="match status" value="1"/>
</dbReference>
<dbReference type="CDD" id="cd05568">
    <property type="entry name" value="PTS_IIB_bgl_like"/>
    <property type="match status" value="1"/>
</dbReference>
<dbReference type="Gene3D" id="1.10.10.10">
    <property type="entry name" value="Winged helix-like DNA-binding domain superfamily/Winged helix DNA-binding domain"/>
    <property type="match status" value="1"/>
</dbReference>
<evidence type="ECO:0000313" key="10">
    <source>
        <dbReference type="Proteomes" id="UP000276568"/>
    </source>
</evidence>
<dbReference type="InterPro" id="IPR016152">
    <property type="entry name" value="PTrfase/Anion_transptr"/>
</dbReference>
<dbReference type="PROSITE" id="PS51094">
    <property type="entry name" value="PTS_EIIA_TYPE_2"/>
    <property type="match status" value="1"/>
</dbReference>
<dbReference type="Gene3D" id="3.40.930.10">
    <property type="entry name" value="Mannitol-specific EII, Chain A"/>
    <property type="match status" value="1"/>
</dbReference>
<dbReference type="PANTHER" id="PTHR30185:SF18">
    <property type="entry name" value="TRANSCRIPTIONAL REGULATOR MTLR"/>
    <property type="match status" value="1"/>
</dbReference>
<sequence length="706" mass="81845">MKGMVNNMKRRTIDLINDLSKPTNYSLHDLANSYHVTVRTIRNEIKTINEFLYNYGFTKINIEKNGLVQVNRDFSSCRKYLQIDDLYEYKLSPQERIIAVSCILLMKQDYTTLSELANQLYVSRTTIINDLPSIKKYLEQVQIQLHTHQNKGLCINNDEITCREALVRILILDNDPNDVFITYLLDHVIFLNDVDRNMIHNIITEIESEYHIQFTKDSSNLLSFYLELMIERNLRGFYIDTHIPSFGDEYHFAQDILRYICQYSVIEPNEKEINALGYIIKNMLHYSLLVSNDRETIAIQVLTRKLIEYVSNDLRIDLTRDYQLYENLSNHLNSIYHESITETAENPVLQDIRSTQKTIIKAVNNNIGIVREFFHRPLSETDIMYIVIHFCAAIERYKTTKINYNVILVCNAGIGTSQLIQAKLVKYFHVNVVGIISSYEIDSLNENSADLLISVIPIYDAPIEFINITPHLTEDDYILIGNKITELRLHNHMPVNSHTSEVSEIGVMDAIRPILINEVPEKADILYENVKKAIHRYFNRIQPVNEIDNASPFLHHLLTPEFIDFDVACKDWKEAIRKSAQPLLKYGYIENRYIASMIHGVEEYGPYIEIAPGLAIPHAGLNDGSYKTGMSMIRLLNPIPFGVEELDPVRYVVTLSSINQKNHLRALFHLLSLWQNEKFLQELNATDSAAEANKIIEKFEYTLSDY</sequence>
<dbReference type="SUPFAM" id="SSF52794">
    <property type="entry name" value="PTS system IIB component-like"/>
    <property type="match status" value="1"/>
</dbReference>
<keyword evidence="1" id="KW-0808">Transferase</keyword>
<gene>
    <name evidence="9" type="ORF">EDX97_06430</name>
</gene>
<dbReference type="PROSITE" id="PS00372">
    <property type="entry name" value="PTS_EIIA_TYPE_2_HIS"/>
    <property type="match status" value="1"/>
</dbReference>
<dbReference type="InterPro" id="IPR036388">
    <property type="entry name" value="WH-like_DNA-bd_sf"/>
</dbReference>
<feature type="domain" description="PTS EIIA type-2" evidence="6">
    <location>
        <begin position="556"/>
        <end position="699"/>
    </location>
</feature>
<dbReference type="PROSITE" id="PS51372">
    <property type="entry name" value="PRD_2"/>
    <property type="match status" value="1"/>
</dbReference>
<feature type="domain" description="PRD" evidence="8">
    <location>
        <begin position="294"/>
        <end position="400"/>
    </location>
</feature>
<dbReference type="Pfam" id="PF00359">
    <property type="entry name" value="PTS_EIIA_2"/>
    <property type="match status" value="1"/>
</dbReference>
<dbReference type="InterPro" id="IPR013011">
    <property type="entry name" value="PTS_EIIB_2"/>
</dbReference>
<dbReference type="Pfam" id="PF05043">
    <property type="entry name" value="Mga"/>
    <property type="match status" value="1"/>
</dbReference>
<protein>
    <submittedName>
        <fullName evidence="9">Transcription antiterminator</fullName>
    </submittedName>
</protein>
<dbReference type="PANTHER" id="PTHR30185">
    <property type="entry name" value="CRYPTIC BETA-GLUCOSIDE BGL OPERON ANTITERMINATOR"/>
    <property type="match status" value="1"/>
</dbReference>
<comment type="caution">
    <text evidence="9">The sequence shown here is derived from an EMBL/GenBank/DDBJ whole genome shotgun (WGS) entry which is preliminary data.</text>
</comment>
<dbReference type="GO" id="GO:0006355">
    <property type="term" value="P:regulation of DNA-templated transcription"/>
    <property type="evidence" value="ECO:0007669"/>
    <property type="project" value="InterPro"/>
</dbReference>
<evidence type="ECO:0000256" key="5">
    <source>
        <dbReference type="ARBA" id="ARBA00023163"/>
    </source>
</evidence>